<dbReference type="InterPro" id="IPR036770">
    <property type="entry name" value="Ankyrin_rpt-contain_sf"/>
</dbReference>
<dbReference type="HOGENOM" id="CLU_240071_0_0_1"/>
<dbReference type="EMBL" id="FR824160">
    <property type="protein sequence ID" value="CCA21234.1"/>
    <property type="molecule type" value="Genomic_DNA"/>
</dbReference>
<evidence type="ECO:0000256" key="3">
    <source>
        <dbReference type="PROSITE-ProRule" id="PRU00023"/>
    </source>
</evidence>
<name>F0WIY8_9STRA</name>
<keyword evidence="2 3" id="KW-0040">ANK repeat</keyword>
<feature type="repeat" description="ANK" evidence="3">
    <location>
        <begin position="109"/>
        <end position="132"/>
    </location>
</feature>
<gene>
    <name evidence="5" type="primary">AlNc14C115G6524</name>
    <name evidence="5" type="ORF">ALNC14_073770</name>
</gene>
<dbReference type="SUPFAM" id="SSF48403">
    <property type="entry name" value="Ankyrin repeat"/>
    <property type="match status" value="2"/>
</dbReference>
<sequence>MQADQRGDQVFAALWSRFKRWRRHLTECESSSVDARSIYSLDSVLAAKEWVYSQTGIECAFHFTIYHDAAMSRVIDRKKLKELLCDRSACQKHRNATVSAVCVLHRDIGGRSALHHAVVHGQFDLITYLLRRKDARIQLHLRDRQGATPLDLIFKCMGRKRSSIESKALWKQYSHTADKMLALLCENSVSLYQVRDKYGQNIAVLDWKIRGDAWDSFRSGDLIRLRQLVQTYGERILSEGSRLQDLQRTGLHEACESKQVSILVYLLEKLSSQRHFTDSSGCTTLHYAAMRGSMRACLLILGEQTDHEGDSSLISMQDHAGRTALHWSLLGFCHTEVAKALAERCQESVQIVDHDGLTPLHLAISHAQVDLVKMFVSFGANVNAAMSFSMGSRFSPEASIRPWKRTTKSEDACQQPSTKESKAEQHVKQTLSPLTFSIRCGFKLCLEGYSASLVAIIEVLLWAGALPNGSSFEGIQLTPLTEAFRCLNRLARNESEAEQAFGDTCIVIWRLLLSHGAKRYATDIMEQLILSLSMRTTNEKLQASMISWSKRKQLSNERPRNIDIQTADEILPQLLLYIDPVSHSIYHGMLWQCFMLQSFQILIMVQEIHQNQSLAIDTRAKIAPLESEAKPGMPSISKHTNSLWDVLYSQAIATWDEERRCFKINKPYRRRLPALQMTHLLFLQQHYEAHRRNQNANPLTNTENTLEQLFLFCKKKWLTNKKAEASRDRKKLVQSLLSLRQLLAYESSKYAEKISWSCFERKTLVGILIPYDTAFWLGTCSSDGILDLLWELVVERLCKLETRNLFVLDLVLSYCPVVMSTKGRELYARRWLCRLQACAEASTFGSSARGWMLSARSILYACAWNLSKSFVEQIVDFFLRVTRDSANSPDEASVLDMVTGNSTLNGHNAIGWAGIYHRWDILSLMLGYARESISTRGCIQLVSVMAGLLSSHETNARVETRSDWVDLGLDDANILFLNESVASLLESNEDCLHAACKSIIQHDSLTLFEYLFDKVWHRDRECFQAYAEMYAIGVPAIGFVGHMIQCNATLVLGRCIEFAQDRDAETYERWLTKSLLDCDREEDCFTISQQFGFWKLKLQLLEYFSKVDVPEKSAMMTSNSPSWSSRHSSLPSSIPGFFRLLMSLHASRRPEKCFLHPADKIERRESRKSHLESLRGSLQIACALDLDTHLEAFRLQGWLCFDKMEMTCLVTLMQTAIRNGSIKVFNWLLHHTKDTVLALPNITLSDAHLLWTAVLRHDSLLYAQMTEKLLECGLQPGRLRGDGSGFTILHRVATYPDVSLFQKILKVLKALEKSESDVRLDWNVLDAMGNTPIVYAITSGRLYNACVLCRIESVRLEAEFEGQSAFYYSSHLLPNAVWRYVFQQVMMKDRRHAYLHCEVENCGCKGFEMSTFYDHEKAQCGACDHNQSHHTSLPFPPWYLDFCDSYRCPFTADRCTLVEGIHARLSDAKLLKIAKDRFVDLFAEFELKSPTQFIEGESDTHCCVERLETSTPEPRVMRRQGKKPPLHRSIVPKVRRWSGSSFLPHKLSEEACWSMLLEGGLRFDTAVLNSTALSLANVDMSMLHPASCRCQQSTMCINGDTWLYYCISRWLRRVALDSPIVCLTTESAFHLWRSIEPNSEKELLDRLSSPAYATIDRCIKQWKNAIRIASFRQWKRSVLSNKRLQEQSVDVAESLAGELSQSRLKRLQNCQRRVEWKMHECMLHQSDR</sequence>
<protein>
    <submittedName>
        <fullName evidence="5">Uncharacterized protein AlNc14C115G6524</fullName>
    </submittedName>
</protein>
<reference evidence="5" key="2">
    <citation type="submission" date="2011-02" db="EMBL/GenBank/DDBJ databases">
        <authorList>
            <person name="MacLean D."/>
        </authorList>
    </citation>
    <scope>NUCLEOTIDE SEQUENCE</scope>
</reference>
<dbReference type="PROSITE" id="PS50088">
    <property type="entry name" value="ANK_REPEAT"/>
    <property type="match status" value="2"/>
</dbReference>
<keyword evidence="1" id="KW-0677">Repeat</keyword>
<evidence type="ECO:0000256" key="1">
    <source>
        <dbReference type="ARBA" id="ARBA00022737"/>
    </source>
</evidence>
<evidence type="ECO:0000256" key="2">
    <source>
        <dbReference type="ARBA" id="ARBA00023043"/>
    </source>
</evidence>
<reference evidence="5" key="1">
    <citation type="journal article" date="2011" name="PLoS Biol.">
        <title>Gene gain and loss during evolution of obligate parasitism in the white rust pathogen of Arabidopsis thaliana.</title>
        <authorList>
            <person name="Kemen E."/>
            <person name="Gardiner A."/>
            <person name="Schultz-Larsen T."/>
            <person name="Kemen A.C."/>
            <person name="Balmuth A.L."/>
            <person name="Robert-Seilaniantz A."/>
            <person name="Bailey K."/>
            <person name="Holub E."/>
            <person name="Studholme D.J."/>
            <person name="Maclean D."/>
            <person name="Jones J.D."/>
        </authorList>
    </citation>
    <scope>NUCLEOTIDE SEQUENCE</scope>
</reference>
<feature type="region of interest" description="Disordered" evidence="4">
    <location>
        <begin position="405"/>
        <end position="424"/>
    </location>
</feature>
<dbReference type="PANTHER" id="PTHR24198:SF165">
    <property type="entry name" value="ANKYRIN REPEAT-CONTAINING PROTEIN-RELATED"/>
    <property type="match status" value="1"/>
</dbReference>
<evidence type="ECO:0000313" key="5">
    <source>
        <dbReference type="EMBL" id="CCA21234.1"/>
    </source>
</evidence>
<feature type="repeat" description="ANK" evidence="3">
    <location>
        <begin position="355"/>
        <end position="387"/>
    </location>
</feature>
<dbReference type="InterPro" id="IPR002110">
    <property type="entry name" value="Ankyrin_rpt"/>
</dbReference>
<accession>F0WIY8</accession>
<dbReference type="SMART" id="SM00248">
    <property type="entry name" value="ANK"/>
    <property type="match status" value="9"/>
</dbReference>
<evidence type="ECO:0000256" key="4">
    <source>
        <dbReference type="SAM" id="MobiDB-lite"/>
    </source>
</evidence>
<dbReference type="Pfam" id="PF12796">
    <property type="entry name" value="Ank_2"/>
    <property type="match status" value="1"/>
</dbReference>
<dbReference type="PANTHER" id="PTHR24198">
    <property type="entry name" value="ANKYRIN REPEAT AND PROTEIN KINASE DOMAIN-CONTAINING PROTEIN"/>
    <property type="match status" value="1"/>
</dbReference>
<organism evidence="5">
    <name type="scientific">Albugo laibachii Nc14</name>
    <dbReference type="NCBI Taxonomy" id="890382"/>
    <lineage>
        <taxon>Eukaryota</taxon>
        <taxon>Sar</taxon>
        <taxon>Stramenopiles</taxon>
        <taxon>Oomycota</taxon>
        <taxon>Peronosporomycetes</taxon>
        <taxon>Albuginales</taxon>
        <taxon>Albuginaceae</taxon>
        <taxon>Albugo</taxon>
    </lineage>
</organism>
<dbReference type="PROSITE" id="PS50297">
    <property type="entry name" value="ANK_REP_REGION"/>
    <property type="match status" value="2"/>
</dbReference>
<dbReference type="Gene3D" id="1.25.40.20">
    <property type="entry name" value="Ankyrin repeat-containing domain"/>
    <property type="match status" value="4"/>
</dbReference>
<proteinExistence type="predicted"/>